<reference evidence="3" key="1">
    <citation type="journal article" date="2019" name="Int. J. Syst. Evol. Microbiol.">
        <title>The Global Catalogue of Microorganisms (GCM) 10K type strain sequencing project: providing services to taxonomists for standard genome sequencing and annotation.</title>
        <authorList>
            <consortium name="The Broad Institute Genomics Platform"/>
            <consortium name="The Broad Institute Genome Sequencing Center for Infectious Disease"/>
            <person name="Wu L."/>
            <person name="Ma J."/>
        </authorList>
    </citation>
    <scope>NUCLEOTIDE SEQUENCE [LARGE SCALE GENOMIC DNA]</scope>
    <source>
        <strain evidence="3">KLKA75</strain>
    </source>
</reference>
<keyword evidence="3" id="KW-1185">Reference proteome</keyword>
<organism evidence="2 3">
    <name type="scientific">Actinomadura gamaensis</name>
    <dbReference type="NCBI Taxonomy" id="1763541"/>
    <lineage>
        <taxon>Bacteria</taxon>
        <taxon>Bacillati</taxon>
        <taxon>Actinomycetota</taxon>
        <taxon>Actinomycetes</taxon>
        <taxon>Streptosporangiales</taxon>
        <taxon>Thermomonosporaceae</taxon>
        <taxon>Actinomadura</taxon>
    </lineage>
</organism>
<evidence type="ECO:0000313" key="2">
    <source>
        <dbReference type="EMBL" id="MFC4909992.1"/>
    </source>
</evidence>
<feature type="compositionally biased region" description="Low complexity" evidence="1">
    <location>
        <begin position="234"/>
        <end position="251"/>
    </location>
</feature>
<dbReference type="RefSeq" id="WP_378257952.1">
    <property type="nucleotide sequence ID" value="NZ_JBHSIT010000006.1"/>
</dbReference>
<proteinExistence type="predicted"/>
<dbReference type="EMBL" id="JBHSIT010000006">
    <property type="protein sequence ID" value="MFC4909992.1"/>
    <property type="molecule type" value="Genomic_DNA"/>
</dbReference>
<feature type="region of interest" description="Disordered" evidence="1">
    <location>
        <begin position="1"/>
        <end position="29"/>
    </location>
</feature>
<evidence type="ECO:0000256" key="1">
    <source>
        <dbReference type="SAM" id="MobiDB-lite"/>
    </source>
</evidence>
<dbReference type="Gene3D" id="3.30.70.1230">
    <property type="entry name" value="Nucleotide cyclase"/>
    <property type="match status" value="1"/>
</dbReference>
<dbReference type="SUPFAM" id="SSF55073">
    <property type="entry name" value="Nucleotide cyclase"/>
    <property type="match status" value="1"/>
</dbReference>
<protein>
    <submittedName>
        <fullName evidence="2">Uncharacterized protein</fullName>
    </submittedName>
</protein>
<name>A0ABV9U0L5_9ACTN</name>
<comment type="caution">
    <text evidence="2">The sequence shown here is derived from an EMBL/GenBank/DDBJ whole genome shotgun (WGS) entry which is preliminary data.</text>
</comment>
<dbReference type="InterPro" id="IPR029787">
    <property type="entry name" value="Nucleotide_cyclase"/>
</dbReference>
<sequence>MVRIDSGDGPSPGIPHFSPRPGGVTKPGEHDSRLQYRYLLGVDVAGYSRLSALDQARTQRDLDWAISLAAERTGMDREAWLRQVAGDGELAVLPAGTDGLRLVVSFPRELGRALDRVNRTRLNGQRIRVRLTLHHGTLMAGPFGPVGQAPIVVARLLEAQQLRDALAADGTDLVLMVSESIYVDVVQTRLEGLDPDRFEPITVEAKELTYRGYLYRGLLYTPTWSSPMRRRWPRSGPLSRRPSSPSLRRHP</sequence>
<feature type="region of interest" description="Disordered" evidence="1">
    <location>
        <begin position="229"/>
        <end position="251"/>
    </location>
</feature>
<dbReference type="Proteomes" id="UP001595872">
    <property type="component" value="Unassembled WGS sequence"/>
</dbReference>
<accession>A0ABV9U0L5</accession>
<evidence type="ECO:0000313" key="3">
    <source>
        <dbReference type="Proteomes" id="UP001595872"/>
    </source>
</evidence>
<gene>
    <name evidence="2" type="ORF">ACFPCY_21905</name>
</gene>